<dbReference type="RefSeq" id="WP_285744596.1">
    <property type="nucleotide sequence ID" value="NZ_CP127162.1"/>
</dbReference>
<protein>
    <recommendedName>
        <fullName evidence="3">Flagellar protein FliT</fullName>
    </recommendedName>
</protein>
<reference evidence="1 2" key="1">
    <citation type="submission" date="2023-06" db="EMBL/GenBank/DDBJ databases">
        <title>Paenibacillus polygonum sp. nov., an endophytic bacterium, isolated from Polygonum lapathifolium L. in Nanji Wetland National Nature Reserve, South of Poyang Lake, Jiangxi Province, China.</title>
        <authorList>
            <person name="Yu Z."/>
        </authorList>
    </citation>
    <scope>NUCLEOTIDE SEQUENCE [LARGE SCALE GENOMIC DNA]</scope>
    <source>
        <strain evidence="1 2">C31</strain>
    </source>
</reference>
<accession>A0ABY8X1K1</accession>
<sequence length="111" mass="13363">MNSYIRELEELTLHFLSRLDFITFEDVEEFVEGRQKLIGFLLAEVVNYNVSSEMKVKIRALLEFDSVIYKKMEELKNEAMDWIQKRTLIKTQRNAYENPYSSESFLLDRRK</sequence>
<dbReference type="Proteomes" id="UP001236415">
    <property type="component" value="Chromosome"/>
</dbReference>
<dbReference type="EMBL" id="CP127162">
    <property type="protein sequence ID" value="WIV18888.1"/>
    <property type="molecule type" value="Genomic_DNA"/>
</dbReference>
<evidence type="ECO:0000313" key="1">
    <source>
        <dbReference type="EMBL" id="WIV18888.1"/>
    </source>
</evidence>
<evidence type="ECO:0000313" key="2">
    <source>
        <dbReference type="Proteomes" id="UP001236415"/>
    </source>
</evidence>
<evidence type="ECO:0008006" key="3">
    <source>
        <dbReference type="Google" id="ProtNLM"/>
    </source>
</evidence>
<name>A0ABY8X1K1_9BACL</name>
<organism evidence="1 2">
    <name type="scientific">Paenibacillus polygoni</name>
    <dbReference type="NCBI Taxonomy" id="3050112"/>
    <lineage>
        <taxon>Bacteria</taxon>
        <taxon>Bacillati</taxon>
        <taxon>Bacillota</taxon>
        <taxon>Bacilli</taxon>
        <taxon>Bacillales</taxon>
        <taxon>Paenibacillaceae</taxon>
        <taxon>Paenibacillus</taxon>
    </lineage>
</organism>
<proteinExistence type="predicted"/>
<gene>
    <name evidence="1" type="ORF">QPK24_21605</name>
</gene>
<keyword evidence="2" id="KW-1185">Reference proteome</keyword>